<evidence type="ECO:0000313" key="3">
    <source>
        <dbReference type="Proteomes" id="UP001194469"/>
    </source>
</evidence>
<accession>A0ABS0IZ72</accession>
<sequence>PDAASQAVAAAVADSPGEAREALSTGEARVDNVTVRHGSGKRLRINFDLTNPDPKKQLTGQAVLSVQAADGHIQPLKADPDTIRFQISRFKKMVTSAPLPEGVAPTDVQTLVVELEAEGRIIYREQFPVPAPEK</sequence>
<comment type="caution">
    <text evidence="2">The sequence shown here is derived from an EMBL/GenBank/DDBJ whole genome shotgun (WGS) entry which is preliminary data.</text>
</comment>
<feature type="compositionally biased region" description="Low complexity" evidence="1">
    <location>
        <begin position="1"/>
        <end position="15"/>
    </location>
</feature>
<name>A0ABS0IZ72_9BACT</name>
<dbReference type="EMBL" id="VRYY01000003">
    <property type="protein sequence ID" value="MBG3875471.1"/>
    <property type="molecule type" value="Genomic_DNA"/>
</dbReference>
<keyword evidence="3" id="KW-1185">Reference proteome</keyword>
<evidence type="ECO:0000256" key="1">
    <source>
        <dbReference type="SAM" id="MobiDB-lite"/>
    </source>
</evidence>
<dbReference type="Proteomes" id="UP001194469">
    <property type="component" value="Unassembled WGS sequence"/>
</dbReference>
<reference evidence="2 3" key="1">
    <citation type="submission" date="2019-08" db="EMBL/GenBank/DDBJ databases">
        <authorList>
            <person name="Luo N."/>
        </authorList>
    </citation>
    <scope>NUCLEOTIDE SEQUENCE [LARGE SCALE GENOMIC DNA]</scope>
    <source>
        <strain evidence="2 3">NCIMB 9442</strain>
    </source>
</reference>
<gene>
    <name evidence="2" type="ORF">FVW20_00115</name>
</gene>
<evidence type="ECO:0000313" key="2">
    <source>
        <dbReference type="EMBL" id="MBG3875471.1"/>
    </source>
</evidence>
<proteinExistence type="predicted"/>
<feature type="non-terminal residue" evidence="2">
    <location>
        <position position="1"/>
    </location>
</feature>
<protein>
    <submittedName>
        <fullName evidence="2">Uncharacterized protein</fullName>
    </submittedName>
</protein>
<feature type="region of interest" description="Disordered" evidence="1">
    <location>
        <begin position="1"/>
        <end position="25"/>
    </location>
</feature>
<organism evidence="2 3">
    <name type="scientific">Nitratidesulfovibrio oxamicus</name>
    <dbReference type="NCBI Taxonomy" id="32016"/>
    <lineage>
        <taxon>Bacteria</taxon>
        <taxon>Pseudomonadati</taxon>
        <taxon>Thermodesulfobacteriota</taxon>
        <taxon>Desulfovibrionia</taxon>
        <taxon>Desulfovibrionales</taxon>
        <taxon>Desulfovibrionaceae</taxon>
        <taxon>Nitratidesulfovibrio</taxon>
    </lineage>
</organism>